<comment type="caution">
    <text evidence="7">The sequence shown here is derived from an EMBL/GenBank/DDBJ whole genome shotgun (WGS) entry which is preliminary data.</text>
</comment>
<proteinExistence type="predicted"/>
<dbReference type="EMBL" id="SZZP01000008">
    <property type="protein sequence ID" value="TKV80717.1"/>
    <property type="molecule type" value="Genomic_DNA"/>
</dbReference>
<dbReference type="InterPro" id="IPR055401">
    <property type="entry name" value="CEMIP_beta-hel_dom"/>
</dbReference>
<evidence type="ECO:0000256" key="5">
    <source>
        <dbReference type="SAM" id="MobiDB-lite"/>
    </source>
</evidence>
<dbReference type="InterPro" id="IPR052387">
    <property type="entry name" value="Fibrocystin"/>
</dbReference>
<evidence type="ECO:0000256" key="4">
    <source>
        <dbReference type="ARBA" id="ARBA00023180"/>
    </source>
</evidence>
<feature type="domain" description="G8" evidence="6">
    <location>
        <begin position="112"/>
        <end position="235"/>
    </location>
</feature>
<dbReference type="InterPro" id="IPR019316">
    <property type="entry name" value="G8_domain"/>
</dbReference>
<organism evidence="7 8">
    <name type="scientific">Bradyrhizobium elkanii</name>
    <dbReference type="NCBI Taxonomy" id="29448"/>
    <lineage>
        <taxon>Bacteria</taxon>
        <taxon>Pseudomonadati</taxon>
        <taxon>Pseudomonadota</taxon>
        <taxon>Alphaproteobacteria</taxon>
        <taxon>Hyphomicrobiales</taxon>
        <taxon>Nitrobacteraceae</taxon>
        <taxon>Bradyrhizobium</taxon>
    </lineage>
</organism>
<dbReference type="PANTHER" id="PTHR46769:SF2">
    <property type="entry name" value="FIBROCYSTIN-L ISOFORM 2 PRECURSOR-RELATED"/>
    <property type="match status" value="1"/>
</dbReference>
<dbReference type="SUPFAM" id="SSF51126">
    <property type="entry name" value="Pectin lyase-like"/>
    <property type="match status" value="1"/>
</dbReference>
<gene>
    <name evidence="7" type="ORF">FDV58_14940</name>
</gene>
<dbReference type="Proteomes" id="UP000305095">
    <property type="component" value="Unassembled WGS sequence"/>
</dbReference>
<keyword evidence="4" id="KW-0325">Glycoprotein</keyword>
<dbReference type="InterPro" id="IPR011050">
    <property type="entry name" value="Pectin_lyase_fold/virulence"/>
</dbReference>
<evidence type="ECO:0000256" key="1">
    <source>
        <dbReference type="ARBA" id="ARBA00004236"/>
    </source>
</evidence>
<evidence type="ECO:0000313" key="7">
    <source>
        <dbReference type="EMBL" id="TKV80717.1"/>
    </source>
</evidence>
<dbReference type="RefSeq" id="WP_137478909.1">
    <property type="nucleotide sequence ID" value="NZ_SZZP01000008.1"/>
</dbReference>
<keyword evidence="2" id="KW-1003">Cell membrane</keyword>
<accession>A0A4U6RZJ4</accession>
<sequence>MQINNGLMAVDTGWRGTVNCSGEAMRTGFWIALVVVAALSAVLRATGITIPEGHQHHLAQPHGACDTQASEHAADHLPNPAHHREHSAALELVAVCSETHVAVKSGDWSAPSTWAEGKSPAANARVRIPSGVTVKIDQEVPAKIDWIRVDGALIWSTDHASSVDAGTIVVTPEGALEIGTEDHPVSKTVVAKLTFAARTFRDRKHDPFDMAGGLISMGAIRIHGAEKTAWKIPRSQLLSGATEFKFDQPPSNWSVGDELIVPGTSDTSNEDETPTIASVDGEQIRLDRPLKYAHLTPDGTSVPMGNLTRNVRIASEAAAPLSARGHIMFLHQQTGVNIDGAAFRDLGRTDAKRAQTSPDLDETGNLVPGSDDNTVGRYALHFHVVSGARIDIPPHVVRNSVVRGSPKHGIVNHGGHLLAENNVAFAIAGSHFFSENGTEIGAFRRNLAVRSTGSGDDIVSRMGIFDNGHQGHGFWMQSAGIRVTDNWAFGHAGAAYVVFGYAFMEGNNRTYFDARNTDDRVNADAEGRIATSDVDLYFARNYAAGSTDGVEIWNHKLVAPHPSRSLIEDVTVWNVRRHALFIPYVRDTLVRNVYTYGGESQEGTDFAVGGNSQTENITFQNVSAQRFPIGLLLPRRGINTVDGAFLRNRTNIVIESANRPFRMITLKNIFVPSEGATTNFHLKDLAVPENGDIAMLFENDRIFWSNSDGKTLQLYFGSQNENFVPFADNGPADLKGLTSGEIKARFGLAFGGRLAPIDAKPLPRSDATTAFVDADNLVPTPKELEFAQNPSNELYPLAGQHIVNTEDQAARSRWTFTDTVSGLERPNVVFVKKTSPKLIVHPLLRKLEIHPDDVRYGYRLEGIVADVVDNRVTEMAFIQDFPQLRPDAQGKIALDVKFPDPAGDMTSLPLSLTVTKQAVRRGKNYEFYKQAQYCGKCNFYPEMERDIRAMFRQAQNVE</sequence>
<dbReference type="PROSITE" id="PS51484">
    <property type="entry name" value="G8"/>
    <property type="match status" value="1"/>
</dbReference>
<evidence type="ECO:0000313" key="8">
    <source>
        <dbReference type="Proteomes" id="UP000305095"/>
    </source>
</evidence>
<keyword evidence="3" id="KW-0732">Signal</keyword>
<evidence type="ECO:0000256" key="3">
    <source>
        <dbReference type="ARBA" id="ARBA00022729"/>
    </source>
</evidence>
<dbReference type="Pfam" id="PF24606">
    <property type="entry name" value="CEMIP_beta-hel"/>
    <property type="match status" value="1"/>
</dbReference>
<dbReference type="GO" id="GO:0005886">
    <property type="term" value="C:plasma membrane"/>
    <property type="evidence" value="ECO:0007669"/>
    <property type="project" value="UniProtKB-SubCell"/>
</dbReference>
<dbReference type="PANTHER" id="PTHR46769">
    <property type="entry name" value="POLYCYSTIC KIDNEY AND HEPATIC DISEASE 1 (AUTOSOMAL RECESSIVE)-LIKE 1"/>
    <property type="match status" value="1"/>
</dbReference>
<comment type="subcellular location">
    <subcellularLocation>
        <location evidence="1">Cell membrane</location>
    </subcellularLocation>
</comment>
<dbReference type="Pfam" id="PF10162">
    <property type="entry name" value="G8"/>
    <property type="match status" value="1"/>
</dbReference>
<dbReference type="SMART" id="SM01225">
    <property type="entry name" value="G8"/>
    <property type="match status" value="1"/>
</dbReference>
<evidence type="ECO:0000256" key="2">
    <source>
        <dbReference type="ARBA" id="ARBA00022475"/>
    </source>
</evidence>
<protein>
    <recommendedName>
        <fullName evidence="6">G8 domain-containing protein</fullName>
    </recommendedName>
</protein>
<dbReference type="AlphaFoldDB" id="A0A4U6RZJ4"/>
<evidence type="ECO:0000259" key="6">
    <source>
        <dbReference type="PROSITE" id="PS51484"/>
    </source>
</evidence>
<keyword evidence="2" id="KW-0472">Membrane</keyword>
<feature type="region of interest" description="Disordered" evidence="5">
    <location>
        <begin position="57"/>
        <end position="83"/>
    </location>
</feature>
<name>A0A4U6RZJ4_BRAEL</name>
<reference evidence="7 8" key="1">
    <citation type="submission" date="2019-05" db="EMBL/GenBank/DDBJ databases">
        <title>Draft Genome of Bradyrhizobium elkanii strain SEMIA 938, Used in Commercial Inoculants for Lupinus spp. in Brazil.</title>
        <authorList>
            <person name="Hungria M."/>
            <person name="Delamuta J.R.M."/>
            <person name="Ribeiro R.A."/>
            <person name="Nogueira M.A."/>
        </authorList>
    </citation>
    <scope>NUCLEOTIDE SEQUENCE [LARGE SCALE GENOMIC DNA]</scope>
    <source>
        <strain evidence="7 8">Semia 938</strain>
    </source>
</reference>